<keyword evidence="1" id="KW-0732">Signal</keyword>
<dbReference type="AlphaFoldDB" id="A0A246JFQ2"/>
<accession>A0A246JFQ2</accession>
<dbReference type="Proteomes" id="UP000197468">
    <property type="component" value="Unassembled WGS sequence"/>
</dbReference>
<dbReference type="InterPro" id="IPR002469">
    <property type="entry name" value="Peptidase_S9B_N"/>
</dbReference>
<comment type="caution">
    <text evidence="4">The sequence shown here is derived from an EMBL/GenBank/DDBJ whole genome shotgun (WGS) entry which is preliminary data.</text>
</comment>
<dbReference type="PANTHER" id="PTHR11731">
    <property type="entry name" value="PROTEASE FAMILY S9B,C DIPEPTIDYL-PEPTIDASE IV-RELATED"/>
    <property type="match status" value="1"/>
</dbReference>
<gene>
    <name evidence="4" type="ORF">CDN99_09275</name>
</gene>
<feature type="domain" description="Peptidase S9 prolyl oligopeptidase catalytic" evidence="2">
    <location>
        <begin position="564"/>
        <end position="764"/>
    </location>
</feature>
<organism evidence="4 5">
    <name type="scientific">Roseateles aquatilis</name>
    <dbReference type="NCBI Taxonomy" id="431061"/>
    <lineage>
        <taxon>Bacteria</taxon>
        <taxon>Pseudomonadati</taxon>
        <taxon>Pseudomonadota</taxon>
        <taxon>Betaproteobacteria</taxon>
        <taxon>Burkholderiales</taxon>
        <taxon>Sphaerotilaceae</taxon>
        <taxon>Roseateles</taxon>
    </lineage>
</organism>
<dbReference type="SUPFAM" id="SSF53474">
    <property type="entry name" value="alpha/beta-Hydrolases"/>
    <property type="match status" value="1"/>
</dbReference>
<dbReference type="InterPro" id="IPR029058">
    <property type="entry name" value="AB_hydrolase_fold"/>
</dbReference>
<name>A0A246JFQ2_9BURK</name>
<dbReference type="InterPro" id="IPR050278">
    <property type="entry name" value="Serine_Prot_S9B/DPPIV"/>
</dbReference>
<dbReference type="GO" id="GO:0008236">
    <property type="term" value="F:serine-type peptidase activity"/>
    <property type="evidence" value="ECO:0007669"/>
    <property type="project" value="InterPro"/>
</dbReference>
<dbReference type="SUPFAM" id="SSF82171">
    <property type="entry name" value="DPP6 N-terminal domain-like"/>
    <property type="match status" value="1"/>
</dbReference>
<protein>
    <recommendedName>
        <fullName evidence="6">S9 family peptidase</fullName>
    </recommendedName>
</protein>
<reference evidence="4 5" key="1">
    <citation type="journal article" date="2008" name="Int. J. Syst. Evol. Microbiol.">
        <title>Description of Roseateles aquatilis sp. nov. and Roseateles terrae sp. nov., in the class Betaproteobacteria, and emended description of the genus Roseateles.</title>
        <authorList>
            <person name="Gomila M."/>
            <person name="Bowien B."/>
            <person name="Falsen E."/>
            <person name="Moore E.R."/>
            <person name="Lalucat J."/>
        </authorList>
    </citation>
    <scope>NUCLEOTIDE SEQUENCE [LARGE SCALE GENOMIC DNA]</scope>
    <source>
        <strain evidence="4 5">CCUG 48205</strain>
    </source>
</reference>
<dbReference type="EMBL" id="NIOF01000003">
    <property type="protein sequence ID" value="OWQ91350.1"/>
    <property type="molecule type" value="Genomic_DNA"/>
</dbReference>
<evidence type="ECO:0008006" key="6">
    <source>
        <dbReference type="Google" id="ProtNLM"/>
    </source>
</evidence>
<feature type="chain" id="PRO_5013258680" description="S9 family peptidase" evidence="1">
    <location>
        <begin position="33"/>
        <end position="766"/>
    </location>
</feature>
<dbReference type="Pfam" id="PF00326">
    <property type="entry name" value="Peptidase_S9"/>
    <property type="match status" value="1"/>
</dbReference>
<dbReference type="InterPro" id="IPR001375">
    <property type="entry name" value="Peptidase_S9_cat"/>
</dbReference>
<evidence type="ECO:0000313" key="5">
    <source>
        <dbReference type="Proteomes" id="UP000197468"/>
    </source>
</evidence>
<evidence type="ECO:0000259" key="3">
    <source>
        <dbReference type="Pfam" id="PF00930"/>
    </source>
</evidence>
<feature type="signal peptide" evidence="1">
    <location>
        <begin position="1"/>
        <end position="32"/>
    </location>
</feature>
<dbReference type="Gene3D" id="2.140.10.30">
    <property type="entry name" value="Dipeptidylpeptidase IV, N-terminal domain"/>
    <property type="match status" value="1"/>
</dbReference>
<sequence>MNHRPHRRMTASTLTTRLAALAAALLPALSPAATPTAPVQDVTPLTLERVFGEPPLQGRLTRQAEISPDGAWVSYLRPSATDSDQLELWAQPAAGGAPRKLVSAAEVLGGRSQQLTEAERMALERKRITQGGITSYQWCGPSGKTLLFPLSGDLYLVRLTEQGPKAQRLTNDEQVPEQDPTCSPDGRQIAYVKGGDLWVQPLDGGAARALTRGATETRYWGLAEFIAAEELSRQRGYWWSPDGQRLLALQVDESEVPVKTRAQIFADRTTMTQQRYPGAGEHNARVTAWTLQIADGRATPLPLAADAEYIARAGWFGDGTPWLQWLTRDQRRLALTEYANGTGAGRVVIDERDPAWVEVHDDLLEIDGLTLSGQPALLWSSESSGRRQLVLVDRRTGERRPLTNEPEPVAHRVCSDGKTVVYAAARDRGRTRELFAIDLQGHARPLDGAQPRQWRDARGDGDCAQLLVTRGAWGEPPALSLQSVKPGAAAVALPGDAPDPLLARIVPRPEVVEIVAADGRTPLNALYFAPLDGKAGPHAVITMAYGGPGIGLTNWNWSRDTALIAYWQRRGYGVFTLDTRGMQNRDREFTRAHRHAFGVVDAADLFAAVRQLPQRVTGVDPKRIGFFGWSYGGFLAVRAMLDTDTPFAAAVAGAPPTDWTLYDTAYTERYLGMPQDGQGGQTAPYRQANLVLRADQLSKPLLVIHGTADDNVLFEHTLRLAEALQNQAAPFELMIYPGKAHGIAGRGPKLHLYRTIDAFFARSLAP</sequence>
<feature type="domain" description="Dipeptidylpeptidase IV N-terminal" evidence="3">
    <location>
        <begin position="151"/>
        <end position="440"/>
    </location>
</feature>
<dbReference type="Gene3D" id="3.40.50.1820">
    <property type="entry name" value="alpha/beta hydrolase"/>
    <property type="match status" value="1"/>
</dbReference>
<dbReference type="GO" id="GO:0006508">
    <property type="term" value="P:proteolysis"/>
    <property type="evidence" value="ECO:0007669"/>
    <property type="project" value="InterPro"/>
</dbReference>
<evidence type="ECO:0000256" key="1">
    <source>
        <dbReference type="SAM" id="SignalP"/>
    </source>
</evidence>
<dbReference type="PANTHER" id="PTHR11731:SF193">
    <property type="entry name" value="DIPEPTIDYL PEPTIDASE 9"/>
    <property type="match status" value="1"/>
</dbReference>
<evidence type="ECO:0000259" key="2">
    <source>
        <dbReference type="Pfam" id="PF00326"/>
    </source>
</evidence>
<dbReference type="Pfam" id="PF00930">
    <property type="entry name" value="DPPIV_N"/>
    <property type="match status" value="1"/>
</dbReference>
<dbReference type="GO" id="GO:0008239">
    <property type="term" value="F:dipeptidyl-peptidase activity"/>
    <property type="evidence" value="ECO:0007669"/>
    <property type="project" value="TreeGrafter"/>
</dbReference>
<keyword evidence="5" id="KW-1185">Reference proteome</keyword>
<proteinExistence type="predicted"/>
<evidence type="ECO:0000313" key="4">
    <source>
        <dbReference type="EMBL" id="OWQ91350.1"/>
    </source>
</evidence>